<feature type="domain" description="ABC transmembrane type-1" evidence="8">
    <location>
        <begin position="79"/>
        <end position="268"/>
    </location>
</feature>
<comment type="similarity">
    <text evidence="7">Belongs to the binding-protein-dependent transport system permease family.</text>
</comment>
<proteinExistence type="inferred from homology"/>
<evidence type="ECO:0000259" key="8">
    <source>
        <dbReference type="PROSITE" id="PS50928"/>
    </source>
</evidence>
<evidence type="ECO:0000313" key="9">
    <source>
        <dbReference type="EMBL" id="GAA4766665.1"/>
    </source>
</evidence>
<keyword evidence="6 7" id="KW-0472">Membrane</keyword>
<feature type="transmembrane region" description="Helical" evidence="7">
    <location>
        <begin position="147"/>
        <end position="169"/>
    </location>
</feature>
<keyword evidence="5 7" id="KW-1133">Transmembrane helix</keyword>
<dbReference type="CDD" id="cd06261">
    <property type="entry name" value="TM_PBP2"/>
    <property type="match status" value="1"/>
</dbReference>
<reference evidence="10" key="1">
    <citation type="journal article" date="2019" name="Int. J. Syst. Evol. Microbiol.">
        <title>The Global Catalogue of Microorganisms (GCM) 10K type strain sequencing project: providing services to taxonomists for standard genome sequencing and annotation.</title>
        <authorList>
            <consortium name="The Broad Institute Genomics Platform"/>
            <consortium name="The Broad Institute Genome Sequencing Center for Infectious Disease"/>
            <person name="Wu L."/>
            <person name="Ma J."/>
        </authorList>
    </citation>
    <scope>NUCLEOTIDE SEQUENCE [LARGE SCALE GENOMIC DNA]</scope>
    <source>
        <strain evidence="10">JCM 18537</strain>
    </source>
</reference>
<keyword evidence="10" id="KW-1185">Reference proteome</keyword>
<evidence type="ECO:0000256" key="7">
    <source>
        <dbReference type="RuleBase" id="RU363032"/>
    </source>
</evidence>
<feature type="transmembrane region" description="Helical" evidence="7">
    <location>
        <begin position="114"/>
        <end position="135"/>
    </location>
</feature>
<evidence type="ECO:0000256" key="3">
    <source>
        <dbReference type="ARBA" id="ARBA00022475"/>
    </source>
</evidence>
<comment type="subcellular location">
    <subcellularLocation>
        <location evidence="1 7">Cell membrane</location>
        <topology evidence="1 7">Multi-pass membrane protein</topology>
    </subcellularLocation>
</comment>
<dbReference type="PROSITE" id="PS50928">
    <property type="entry name" value="ABC_TM1"/>
    <property type="match status" value="1"/>
</dbReference>
<evidence type="ECO:0000313" key="10">
    <source>
        <dbReference type="Proteomes" id="UP001501645"/>
    </source>
</evidence>
<dbReference type="Proteomes" id="UP001501645">
    <property type="component" value="Unassembled WGS sequence"/>
</dbReference>
<evidence type="ECO:0000256" key="4">
    <source>
        <dbReference type="ARBA" id="ARBA00022692"/>
    </source>
</evidence>
<sequence length="282" mass="30666">MPSPDRTRNRRGALATAGIYLGLIIAAAITVLPFVFSIITAFKSPQNFANQSPLSLPDPWTFESFQAILSGRVELGRAILITLGTVVVTVLCQVTSSVLAAYAFARLQFPGRDAIFWLFLSTMMIPGTVLIVPLYLMVAEAGLKDTFAGLVVPFLLASPYAVFLLREYFRGIPQDVIDAARIDGAGHLRILARIVVPLSTPILATLLLITVVSQWNSFMWPRVIAGNEVPVITVATASVQSQYVSNWTYVMAATTIALVPLIVVFVIFQKQIVRSIAITGIK</sequence>
<feature type="transmembrane region" description="Helical" evidence="7">
    <location>
        <begin position="247"/>
        <end position="268"/>
    </location>
</feature>
<dbReference type="Pfam" id="PF00528">
    <property type="entry name" value="BPD_transp_1"/>
    <property type="match status" value="1"/>
</dbReference>
<keyword evidence="4 7" id="KW-0812">Transmembrane</keyword>
<feature type="transmembrane region" description="Helical" evidence="7">
    <location>
        <begin position="190"/>
        <end position="212"/>
    </location>
</feature>
<evidence type="ECO:0000256" key="1">
    <source>
        <dbReference type="ARBA" id="ARBA00004651"/>
    </source>
</evidence>
<dbReference type="PANTHER" id="PTHR43744">
    <property type="entry name" value="ABC TRANSPORTER PERMEASE PROTEIN MG189-RELATED-RELATED"/>
    <property type="match status" value="1"/>
</dbReference>
<keyword evidence="2 7" id="KW-0813">Transport</keyword>
<comment type="caution">
    <text evidence="9">The sequence shown here is derived from an EMBL/GenBank/DDBJ whole genome shotgun (WGS) entry which is preliminary data.</text>
</comment>
<dbReference type="RefSeq" id="WP_345436075.1">
    <property type="nucleotide sequence ID" value="NZ_BAABKO010000001.1"/>
</dbReference>
<feature type="transmembrane region" description="Helical" evidence="7">
    <location>
        <begin position="12"/>
        <end position="39"/>
    </location>
</feature>
<name>A0ABP8ZV10_9MICO</name>
<gene>
    <name evidence="9" type="ORF">GCM10023351_07460</name>
</gene>
<dbReference type="InterPro" id="IPR035906">
    <property type="entry name" value="MetI-like_sf"/>
</dbReference>
<dbReference type="Gene3D" id="1.10.3720.10">
    <property type="entry name" value="MetI-like"/>
    <property type="match status" value="1"/>
</dbReference>
<dbReference type="SUPFAM" id="SSF161098">
    <property type="entry name" value="MetI-like"/>
    <property type="match status" value="1"/>
</dbReference>
<evidence type="ECO:0000256" key="6">
    <source>
        <dbReference type="ARBA" id="ARBA00023136"/>
    </source>
</evidence>
<keyword evidence="3" id="KW-1003">Cell membrane</keyword>
<evidence type="ECO:0000256" key="5">
    <source>
        <dbReference type="ARBA" id="ARBA00022989"/>
    </source>
</evidence>
<accession>A0ABP8ZV10</accession>
<feature type="transmembrane region" description="Helical" evidence="7">
    <location>
        <begin position="78"/>
        <end position="102"/>
    </location>
</feature>
<evidence type="ECO:0000256" key="2">
    <source>
        <dbReference type="ARBA" id="ARBA00022448"/>
    </source>
</evidence>
<dbReference type="EMBL" id="BAABKO010000001">
    <property type="protein sequence ID" value="GAA4766665.1"/>
    <property type="molecule type" value="Genomic_DNA"/>
</dbReference>
<protein>
    <submittedName>
        <fullName evidence="9">Carbohydrate ABC transporter permease</fullName>
    </submittedName>
</protein>
<dbReference type="InterPro" id="IPR000515">
    <property type="entry name" value="MetI-like"/>
</dbReference>
<dbReference type="PANTHER" id="PTHR43744:SF12">
    <property type="entry name" value="ABC TRANSPORTER PERMEASE PROTEIN MG189-RELATED"/>
    <property type="match status" value="1"/>
</dbReference>
<organism evidence="9 10">
    <name type="scientific">Microbacterium gilvum</name>
    <dbReference type="NCBI Taxonomy" id="1336204"/>
    <lineage>
        <taxon>Bacteria</taxon>
        <taxon>Bacillati</taxon>
        <taxon>Actinomycetota</taxon>
        <taxon>Actinomycetes</taxon>
        <taxon>Micrococcales</taxon>
        <taxon>Microbacteriaceae</taxon>
        <taxon>Microbacterium</taxon>
    </lineage>
</organism>